<dbReference type="AlphaFoldDB" id="A0AAN8G876"/>
<name>A0AAN8G876_TRICO</name>
<proteinExistence type="predicted"/>
<comment type="caution">
    <text evidence="1">The sequence shown here is derived from an EMBL/GenBank/DDBJ whole genome shotgun (WGS) entry which is preliminary data.</text>
</comment>
<keyword evidence="2" id="KW-1185">Reference proteome</keyword>
<organism evidence="1 2">
    <name type="scientific">Trichostrongylus colubriformis</name>
    <name type="common">Black scour worm</name>
    <dbReference type="NCBI Taxonomy" id="6319"/>
    <lineage>
        <taxon>Eukaryota</taxon>
        <taxon>Metazoa</taxon>
        <taxon>Ecdysozoa</taxon>
        <taxon>Nematoda</taxon>
        <taxon>Chromadorea</taxon>
        <taxon>Rhabditida</taxon>
        <taxon>Rhabditina</taxon>
        <taxon>Rhabditomorpha</taxon>
        <taxon>Strongyloidea</taxon>
        <taxon>Trichostrongylidae</taxon>
        <taxon>Trichostrongylus</taxon>
    </lineage>
</organism>
<reference evidence="1 2" key="1">
    <citation type="submission" date="2019-10" db="EMBL/GenBank/DDBJ databases">
        <title>Assembly and Annotation for the nematode Trichostrongylus colubriformis.</title>
        <authorList>
            <person name="Martin J."/>
        </authorList>
    </citation>
    <scope>NUCLEOTIDE SEQUENCE [LARGE SCALE GENOMIC DNA]</scope>
    <source>
        <strain evidence="1">G859</strain>
        <tissue evidence="1">Whole worm</tissue>
    </source>
</reference>
<gene>
    <name evidence="1" type="ORF">GCK32_017009</name>
</gene>
<evidence type="ECO:0000313" key="2">
    <source>
        <dbReference type="Proteomes" id="UP001331761"/>
    </source>
</evidence>
<accession>A0AAN8G876</accession>
<protein>
    <submittedName>
        <fullName evidence="1">Uncharacterized protein</fullName>
    </submittedName>
</protein>
<evidence type="ECO:0000313" key="1">
    <source>
        <dbReference type="EMBL" id="KAK5983188.1"/>
    </source>
</evidence>
<dbReference type="Proteomes" id="UP001331761">
    <property type="component" value="Unassembled WGS sequence"/>
</dbReference>
<sequence length="148" mass="15959">GNLATTALSHQIHSVGPPHGVNGRRAVLVVTMASEFVPACSSTQSMNSDAHISPCKRRTHVSCNLVDVSSNRIQKKSVRSRKKRASVAALFHDIGTTMRRKLVNGSSLRGVREIAISSIPKTSANECVSKDMRNLQLLSQSVTTTPQV</sequence>
<feature type="non-terminal residue" evidence="1">
    <location>
        <position position="1"/>
    </location>
</feature>
<dbReference type="EMBL" id="WIXE01004271">
    <property type="protein sequence ID" value="KAK5983188.1"/>
    <property type="molecule type" value="Genomic_DNA"/>
</dbReference>